<dbReference type="InterPro" id="IPR011992">
    <property type="entry name" value="EF-hand-dom_pair"/>
</dbReference>
<dbReference type="PROSITE" id="PS50222">
    <property type="entry name" value="EF_HAND_2"/>
    <property type="match status" value="1"/>
</dbReference>
<dbReference type="InterPro" id="IPR013122">
    <property type="entry name" value="PKD1_2_channel"/>
</dbReference>
<dbReference type="SUPFAM" id="SSF47473">
    <property type="entry name" value="EF-hand"/>
    <property type="match status" value="1"/>
</dbReference>
<dbReference type="InterPro" id="IPR051223">
    <property type="entry name" value="Polycystin"/>
</dbReference>
<comment type="caution">
    <text evidence="8">The sequence shown here is derived from an EMBL/GenBank/DDBJ whole genome shotgun (WGS) entry which is preliminary data.</text>
</comment>
<comment type="similarity">
    <text evidence="2">Belongs to the polycystin family.</text>
</comment>
<dbReference type="Gene3D" id="1.10.238.10">
    <property type="entry name" value="EF-hand"/>
    <property type="match status" value="1"/>
</dbReference>
<keyword evidence="9" id="KW-1185">Reference proteome</keyword>
<keyword evidence="5 6" id="KW-0472">Membrane</keyword>
<dbReference type="PANTHER" id="PTHR10877:SF183">
    <property type="entry name" value="AT14535P-RELATED"/>
    <property type="match status" value="1"/>
</dbReference>
<evidence type="ECO:0000256" key="6">
    <source>
        <dbReference type="SAM" id="Phobius"/>
    </source>
</evidence>
<organism evidence="8 9">
    <name type="scientific">Taenia crassiceps</name>
    <dbReference type="NCBI Taxonomy" id="6207"/>
    <lineage>
        <taxon>Eukaryota</taxon>
        <taxon>Metazoa</taxon>
        <taxon>Spiralia</taxon>
        <taxon>Lophotrochozoa</taxon>
        <taxon>Platyhelminthes</taxon>
        <taxon>Cestoda</taxon>
        <taxon>Eucestoda</taxon>
        <taxon>Cyclophyllidea</taxon>
        <taxon>Taeniidae</taxon>
        <taxon>Taenia</taxon>
    </lineage>
</organism>
<dbReference type="EMBL" id="JAKROA010000023">
    <property type="protein sequence ID" value="KAL5102838.1"/>
    <property type="molecule type" value="Genomic_DNA"/>
</dbReference>
<evidence type="ECO:0000256" key="3">
    <source>
        <dbReference type="ARBA" id="ARBA00022692"/>
    </source>
</evidence>
<evidence type="ECO:0000256" key="1">
    <source>
        <dbReference type="ARBA" id="ARBA00004141"/>
    </source>
</evidence>
<dbReference type="PANTHER" id="PTHR10877">
    <property type="entry name" value="POLYCYSTIN FAMILY MEMBER"/>
    <property type="match status" value="1"/>
</dbReference>
<proteinExistence type="inferred from homology"/>
<keyword evidence="3 6" id="KW-0812">Transmembrane</keyword>
<feature type="transmembrane region" description="Helical" evidence="6">
    <location>
        <begin position="108"/>
        <end position="132"/>
    </location>
</feature>
<dbReference type="Proteomes" id="UP001651158">
    <property type="component" value="Unassembled WGS sequence"/>
</dbReference>
<dbReference type="Gene3D" id="1.10.287.70">
    <property type="match status" value="1"/>
</dbReference>
<dbReference type="Pfam" id="PF08016">
    <property type="entry name" value="PKD_channel"/>
    <property type="match status" value="1"/>
</dbReference>
<evidence type="ECO:0000256" key="5">
    <source>
        <dbReference type="ARBA" id="ARBA00023136"/>
    </source>
</evidence>
<evidence type="ECO:0000259" key="7">
    <source>
        <dbReference type="PROSITE" id="PS50222"/>
    </source>
</evidence>
<evidence type="ECO:0000313" key="9">
    <source>
        <dbReference type="Proteomes" id="UP001651158"/>
    </source>
</evidence>
<feature type="transmembrane region" description="Helical" evidence="6">
    <location>
        <begin position="44"/>
        <end position="66"/>
    </location>
</feature>
<sequence length="317" mass="37071">MTLQYRRLLALLVFFSMIQVFKFVSFSETMGQLSATINYAIYDMIGFTIMFGIVFAAFVQAGTLMFGSTSSEFKSFDLSAFTLYRIILGDFDMDAIKAAHIFLGPLYFLVYIFFVFFVLLNMFLAIIGEAYAKVKANMAKRKNDFKFVAYIRYNAKEFFARFSKRRKIPLRKVLESAGVENQMELSFNDWRRAMKAAGYSEMEANFLFHKYDKDEDNILDFVECRRMREEMSLGIAFHPTDSGDEDDQVKDLEKRRQRPNKELFAELEDCEELTELLANVERSVNTVMKQFCFILGKLQSAERHRRENEHTLVRSIL</sequence>
<evidence type="ECO:0000256" key="2">
    <source>
        <dbReference type="ARBA" id="ARBA00007200"/>
    </source>
</evidence>
<dbReference type="InterPro" id="IPR002048">
    <property type="entry name" value="EF_hand_dom"/>
</dbReference>
<name>A0ABR4PZU1_9CEST</name>
<protein>
    <submittedName>
        <fullName evidence="8">Polycystin-2</fullName>
    </submittedName>
</protein>
<evidence type="ECO:0000256" key="4">
    <source>
        <dbReference type="ARBA" id="ARBA00022989"/>
    </source>
</evidence>
<evidence type="ECO:0000313" key="8">
    <source>
        <dbReference type="EMBL" id="KAL5102838.1"/>
    </source>
</evidence>
<feature type="domain" description="EF-hand" evidence="7">
    <location>
        <begin position="199"/>
        <end position="234"/>
    </location>
</feature>
<accession>A0ABR4PZU1</accession>
<comment type="subcellular location">
    <subcellularLocation>
        <location evidence="1">Membrane</location>
        <topology evidence="1">Multi-pass membrane protein</topology>
    </subcellularLocation>
</comment>
<reference evidence="8 9" key="1">
    <citation type="journal article" date="2022" name="Front. Cell. Infect. Microbiol.">
        <title>The Genomes of Two Strains of Taenia crassiceps the Animal Model for the Study of Human Cysticercosis.</title>
        <authorList>
            <person name="Bobes R.J."/>
            <person name="Estrada K."/>
            <person name="Rios-Valencia D.G."/>
            <person name="Calderon-Gallegos A."/>
            <person name="de la Torre P."/>
            <person name="Carrero J.C."/>
            <person name="Sanchez-Flores A."/>
            <person name="Laclette J.P."/>
        </authorList>
    </citation>
    <scope>NUCLEOTIDE SEQUENCE [LARGE SCALE GENOMIC DNA]</scope>
    <source>
        <strain evidence="8">WFUcys</strain>
    </source>
</reference>
<gene>
    <name evidence="8" type="ORF">TcWFU_004417</name>
</gene>
<keyword evidence="4 6" id="KW-1133">Transmembrane helix</keyword>